<gene>
    <name evidence="1" type="ORF">GE061_017072</name>
</gene>
<dbReference type="InterPro" id="IPR036397">
    <property type="entry name" value="RNaseH_sf"/>
</dbReference>
<keyword evidence="2" id="KW-1185">Reference proteome</keyword>
<proteinExistence type="predicted"/>
<protein>
    <submittedName>
        <fullName evidence="1">Uncharacterized protein</fullName>
    </submittedName>
</protein>
<dbReference type="PROSITE" id="PS50879">
    <property type="entry name" value="RNASE_H_1"/>
    <property type="match status" value="1"/>
</dbReference>
<dbReference type="Proteomes" id="UP000466442">
    <property type="component" value="Unassembled WGS sequence"/>
</dbReference>
<name>A0A6A4JWA1_APOLU</name>
<comment type="caution">
    <text evidence="1">The sequence shown here is derived from an EMBL/GenBank/DDBJ whole genome shotgun (WGS) entry which is preliminary data.</text>
</comment>
<dbReference type="InterPro" id="IPR012337">
    <property type="entry name" value="RNaseH-like_sf"/>
</dbReference>
<organism evidence="1 2">
    <name type="scientific">Apolygus lucorum</name>
    <name type="common">Small green plant bug</name>
    <name type="synonym">Lygocoris lucorum</name>
    <dbReference type="NCBI Taxonomy" id="248454"/>
    <lineage>
        <taxon>Eukaryota</taxon>
        <taxon>Metazoa</taxon>
        <taxon>Ecdysozoa</taxon>
        <taxon>Arthropoda</taxon>
        <taxon>Hexapoda</taxon>
        <taxon>Insecta</taxon>
        <taxon>Pterygota</taxon>
        <taxon>Neoptera</taxon>
        <taxon>Paraneoptera</taxon>
        <taxon>Hemiptera</taxon>
        <taxon>Heteroptera</taxon>
        <taxon>Panheteroptera</taxon>
        <taxon>Cimicomorpha</taxon>
        <taxon>Miridae</taxon>
        <taxon>Mirini</taxon>
        <taxon>Apolygus</taxon>
    </lineage>
</organism>
<dbReference type="GO" id="GO:0003676">
    <property type="term" value="F:nucleic acid binding"/>
    <property type="evidence" value="ECO:0007669"/>
    <property type="project" value="InterPro"/>
</dbReference>
<dbReference type="GO" id="GO:0004523">
    <property type="term" value="F:RNA-DNA hybrid ribonuclease activity"/>
    <property type="evidence" value="ECO:0007669"/>
    <property type="project" value="InterPro"/>
</dbReference>
<dbReference type="InterPro" id="IPR002156">
    <property type="entry name" value="RNaseH_domain"/>
</dbReference>
<sequence>MEKLQSDYYSIERSLVKLNLHINYGKSTILDFSLRHNPVQELTITGSCGVIKQSRVTKYLGMKFDDNLNWGAHTKYIKQRVKMDVDALAFLKGTRWGNHPDDQMILYKSVILPKINYGAFTYLSQSANAVKHLQCSQNAALRKITGMVRTTSVFAIHTITGMLPMEYQARYAAHLQLTNLYVNNTTARQELIQLHAALYLKYSAKYNKLETSLRNMIDYSEETKLFLPNQQQLQYTVPKGGWGKYVTESIPGIKKGEGLPARQLAIASEFLHARYPEHTLIFTDGSKGVEGAAGAMWCGHHGLGDGVRLHKLTTSYQAEIEGLTLAMTHIKLHVKSKNIVILTYSKSALQAIRSLRQHERPPLSLLRLLQQLQARMEEGYTLHLQFVPSHIGLEGNEKADREAGRVRRAANLLLGYRTMYSDCSQEMMRRLREEWRTEYGLRGGPGEWTRAIFGKPADKPWFHNHRELSNKQITDINRILSGHANNNQFKNRMKPATHSPICNQCDSNAIQTVSHTLTECSKHQTVITSVLDEYSQIPK</sequence>
<dbReference type="Pfam" id="PF00075">
    <property type="entry name" value="RNase_H"/>
    <property type="match status" value="1"/>
</dbReference>
<dbReference type="OrthoDB" id="6614157at2759"/>
<dbReference type="AlphaFoldDB" id="A0A6A4JWA1"/>
<accession>A0A6A4JWA1</accession>
<evidence type="ECO:0000313" key="2">
    <source>
        <dbReference type="Proteomes" id="UP000466442"/>
    </source>
</evidence>
<dbReference type="CDD" id="cd09276">
    <property type="entry name" value="Rnase_HI_RT_non_LTR"/>
    <property type="match status" value="1"/>
</dbReference>
<evidence type="ECO:0000313" key="1">
    <source>
        <dbReference type="EMBL" id="KAF6208614.1"/>
    </source>
</evidence>
<dbReference type="EMBL" id="WIXP02000007">
    <property type="protein sequence ID" value="KAF6208614.1"/>
    <property type="molecule type" value="Genomic_DNA"/>
</dbReference>
<reference evidence="1" key="1">
    <citation type="journal article" date="2021" name="Mol. Ecol. Resour.">
        <title>Apolygus lucorum genome provides insights into omnivorousness and mesophyll feeding.</title>
        <authorList>
            <person name="Liu Y."/>
            <person name="Liu H."/>
            <person name="Wang H."/>
            <person name="Huang T."/>
            <person name="Liu B."/>
            <person name="Yang B."/>
            <person name="Yin L."/>
            <person name="Li B."/>
            <person name="Zhang Y."/>
            <person name="Zhang S."/>
            <person name="Jiang F."/>
            <person name="Zhang X."/>
            <person name="Ren Y."/>
            <person name="Wang B."/>
            <person name="Wang S."/>
            <person name="Lu Y."/>
            <person name="Wu K."/>
            <person name="Fan W."/>
            <person name="Wang G."/>
        </authorList>
    </citation>
    <scope>NUCLEOTIDE SEQUENCE</scope>
    <source>
        <strain evidence="1">12Hb</strain>
    </source>
</reference>
<dbReference type="Gene3D" id="3.30.420.10">
    <property type="entry name" value="Ribonuclease H-like superfamily/Ribonuclease H"/>
    <property type="match status" value="1"/>
</dbReference>
<dbReference type="SUPFAM" id="SSF53098">
    <property type="entry name" value="Ribonuclease H-like"/>
    <property type="match status" value="1"/>
</dbReference>